<accession>A0A1M2VIK0</accession>
<feature type="signal peptide" evidence="1">
    <location>
        <begin position="1"/>
        <end position="43"/>
    </location>
</feature>
<dbReference type="STRING" id="154538.A0A1M2VIK0"/>
<keyword evidence="3" id="KW-1185">Reference proteome</keyword>
<keyword evidence="1" id="KW-0732">Signal</keyword>
<reference evidence="2 3" key="1">
    <citation type="submission" date="2016-10" db="EMBL/GenBank/DDBJ databases">
        <title>Genome sequence of the basidiomycete white-rot fungus Trametes pubescens.</title>
        <authorList>
            <person name="Makela M.R."/>
            <person name="Granchi Z."/>
            <person name="Peng M."/>
            <person name="De Vries R.P."/>
            <person name="Grigoriev I."/>
            <person name="Riley R."/>
            <person name="Hilden K."/>
        </authorList>
    </citation>
    <scope>NUCLEOTIDE SEQUENCE [LARGE SCALE GENOMIC DNA]</scope>
    <source>
        <strain evidence="2 3">FBCC735</strain>
    </source>
</reference>
<evidence type="ECO:0000313" key="2">
    <source>
        <dbReference type="EMBL" id="OJT07402.1"/>
    </source>
</evidence>
<sequence length="87" mass="9369">MQESGDPAVVVRTTNQLLCSALMAAMRALWLLAAVSCWSSVHAQPSPQVQKDISAAIKKAASSHSAEVDYTQFVNVFIGTDNFGDVW</sequence>
<evidence type="ECO:0000256" key="1">
    <source>
        <dbReference type="SAM" id="SignalP"/>
    </source>
</evidence>
<dbReference type="Proteomes" id="UP000184267">
    <property type="component" value="Unassembled WGS sequence"/>
</dbReference>
<name>A0A1M2VIK0_TRAPU</name>
<comment type="caution">
    <text evidence="2">The sequence shown here is derived from an EMBL/GenBank/DDBJ whole genome shotgun (WGS) entry which is preliminary data.</text>
</comment>
<proteinExistence type="predicted"/>
<evidence type="ECO:0000313" key="3">
    <source>
        <dbReference type="Proteomes" id="UP000184267"/>
    </source>
</evidence>
<dbReference type="EMBL" id="MNAD01001178">
    <property type="protein sequence ID" value="OJT07402.1"/>
    <property type="molecule type" value="Genomic_DNA"/>
</dbReference>
<dbReference type="AlphaFoldDB" id="A0A1M2VIK0"/>
<protein>
    <submittedName>
        <fullName evidence="2">Uncharacterized protein</fullName>
    </submittedName>
</protein>
<organism evidence="2 3">
    <name type="scientific">Trametes pubescens</name>
    <name type="common">White-rot fungus</name>
    <dbReference type="NCBI Taxonomy" id="154538"/>
    <lineage>
        <taxon>Eukaryota</taxon>
        <taxon>Fungi</taxon>
        <taxon>Dikarya</taxon>
        <taxon>Basidiomycota</taxon>
        <taxon>Agaricomycotina</taxon>
        <taxon>Agaricomycetes</taxon>
        <taxon>Polyporales</taxon>
        <taxon>Polyporaceae</taxon>
        <taxon>Trametes</taxon>
    </lineage>
</organism>
<gene>
    <name evidence="2" type="ORF">TRAPUB_1722</name>
</gene>
<feature type="chain" id="PRO_5012137688" evidence="1">
    <location>
        <begin position="44"/>
        <end position="87"/>
    </location>
</feature>